<dbReference type="Proteomes" id="UP000017805">
    <property type="component" value="Chromosome"/>
</dbReference>
<evidence type="ECO:0000313" key="3">
    <source>
        <dbReference type="Proteomes" id="UP000017805"/>
    </source>
</evidence>
<feature type="transmembrane region" description="Helical" evidence="1">
    <location>
        <begin position="44"/>
        <end position="64"/>
    </location>
</feature>
<keyword evidence="1" id="KW-1133">Transmembrane helix</keyword>
<feature type="transmembrane region" description="Helical" evidence="1">
    <location>
        <begin position="12"/>
        <end position="38"/>
    </location>
</feature>
<dbReference type="HOGENOM" id="CLU_2876426_0_0_9"/>
<proteinExistence type="predicted"/>
<name>U5LET6_9BACI</name>
<reference evidence="2 3" key="1">
    <citation type="submission" date="2013-07" db="EMBL/GenBank/DDBJ databases">
        <title>Complete genome sequence of Bacillus infantis NRRL B-14911 that has potential to induce cardiac disease by antigenic mimicry.</title>
        <authorList>
            <person name="Massilamany C."/>
            <person name="Smith T.P.L."/>
            <person name="Loy J.D."/>
            <person name="Barletta R."/>
            <person name="Reddy J."/>
        </authorList>
    </citation>
    <scope>NUCLEOTIDE SEQUENCE [LARGE SCALE GENOMIC DNA]</scope>
    <source>
        <strain evidence="2 3">NRRL B-14911</strain>
    </source>
</reference>
<keyword evidence="1" id="KW-0472">Membrane</keyword>
<keyword evidence="3" id="KW-1185">Reference proteome</keyword>
<sequence>MEKTFSGGIFMRYALLIMLVSSMSVLFICGYFTAVIKVKYGKSWLHAVPAAVAVLMFNIIFALVEMAKAGRWE</sequence>
<dbReference type="KEGG" id="bif:N288_16165"/>
<dbReference type="STRING" id="1367477.N288_16165"/>
<evidence type="ECO:0000313" key="2">
    <source>
        <dbReference type="EMBL" id="AGX05122.1"/>
    </source>
</evidence>
<accession>U5LET6</accession>
<dbReference type="EMBL" id="CP006643">
    <property type="protein sequence ID" value="AGX05122.1"/>
    <property type="molecule type" value="Genomic_DNA"/>
</dbReference>
<gene>
    <name evidence="2" type="ORF">N288_16165</name>
</gene>
<dbReference type="AlphaFoldDB" id="U5LET6"/>
<organism evidence="2 3">
    <name type="scientific">Bacillus infantis NRRL B-14911</name>
    <dbReference type="NCBI Taxonomy" id="1367477"/>
    <lineage>
        <taxon>Bacteria</taxon>
        <taxon>Bacillati</taxon>
        <taxon>Bacillota</taxon>
        <taxon>Bacilli</taxon>
        <taxon>Bacillales</taxon>
        <taxon>Bacillaceae</taxon>
        <taxon>Bacillus</taxon>
    </lineage>
</organism>
<keyword evidence="1" id="KW-0812">Transmembrane</keyword>
<protein>
    <submittedName>
        <fullName evidence="2">Uncharacterized protein</fullName>
    </submittedName>
</protein>
<dbReference type="PATRIC" id="fig|1367477.3.peg.3211"/>
<evidence type="ECO:0000256" key="1">
    <source>
        <dbReference type="SAM" id="Phobius"/>
    </source>
</evidence>